<keyword evidence="3" id="KW-0966">Cell projection</keyword>
<name>A0A4Z2H1P8_9TELE</name>
<dbReference type="GO" id="GO:0002093">
    <property type="term" value="P:auditory receptor cell morphogenesis"/>
    <property type="evidence" value="ECO:0007669"/>
    <property type="project" value="TreeGrafter"/>
</dbReference>
<evidence type="ECO:0000259" key="5">
    <source>
        <dbReference type="PROSITE" id="PS50106"/>
    </source>
</evidence>
<dbReference type="GO" id="GO:0005886">
    <property type="term" value="C:plasma membrane"/>
    <property type="evidence" value="ECO:0007669"/>
    <property type="project" value="TreeGrafter"/>
</dbReference>
<dbReference type="InterPro" id="IPR036034">
    <property type="entry name" value="PDZ_sf"/>
</dbReference>
<accession>A0A4Z2H1P8</accession>
<dbReference type="GO" id="GO:0060122">
    <property type="term" value="P:inner ear receptor cell stereocilium organization"/>
    <property type="evidence" value="ECO:0007669"/>
    <property type="project" value="TreeGrafter"/>
</dbReference>
<feature type="compositionally biased region" description="Low complexity" evidence="4">
    <location>
        <begin position="1"/>
        <end position="11"/>
    </location>
</feature>
<dbReference type="Pfam" id="PF00595">
    <property type="entry name" value="PDZ"/>
    <property type="match status" value="1"/>
</dbReference>
<gene>
    <name evidence="6" type="primary">Ush1c</name>
    <name evidence="6" type="ORF">EYF80_029973</name>
</gene>
<proteinExistence type="predicted"/>
<dbReference type="FunFam" id="2.30.42.10:FF:000281">
    <property type="entry name" value="Usher syndrome 1C"/>
    <property type="match status" value="1"/>
</dbReference>
<dbReference type="PANTHER" id="PTHR23116">
    <property type="entry name" value="PDZ DOMAIN CONTAINING WHIRLIN AND HARMONIN-RELATED"/>
    <property type="match status" value="1"/>
</dbReference>
<dbReference type="GO" id="GO:0005929">
    <property type="term" value="C:cilium"/>
    <property type="evidence" value="ECO:0007669"/>
    <property type="project" value="TreeGrafter"/>
</dbReference>
<keyword evidence="7" id="KW-1185">Reference proteome</keyword>
<dbReference type="GO" id="GO:0046549">
    <property type="term" value="P:retinal cone cell development"/>
    <property type="evidence" value="ECO:0007669"/>
    <property type="project" value="TreeGrafter"/>
</dbReference>
<feature type="region of interest" description="Disordered" evidence="4">
    <location>
        <begin position="1"/>
        <end position="51"/>
    </location>
</feature>
<protein>
    <submittedName>
        <fullName evidence="6">Harmonin</fullName>
    </submittedName>
</protein>
<dbReference type="SUPFAM" id="SSF50156">
    <property type="entry name" value="PDZ domain-like"/>
    <property type="match status" value="1"/>
</dbReference>
<keyword evidence="2" id="KW-0677">Repeat</keyword>
<feature type="domain" description="PDZ" evidence="5">
    <location>
        <begin position="83"/>
        <end position="156"/>
    </location>
</feature>
<evidence type="ECO:0000256" key="1">
    <source>
        <dbReference type="ARBA" id="ARBA00004316"/>
    </source>
</evidence>
<dbReference type="OrthoDB" id="7734647at2759"/>
<dbReference type="InterPro" id="IPR051844">
    <property type="entry name" value="USH2_Complex_Protein"/>
</dbReference>
<evidence type="ECO:0000256" key="4">
    <source>
        <dbReference type="SAM" id="MobiDB-lite"/>
    </source>
</evidence>
<dbReference type="PROSITE" id="PS50106">
    <property type="entry name" value="PDZ"/>
    <property type="match status" value="1"/>
</dbReference>
<reference evidence="6 7" key="1">
    <citation type="submission" date="2019-03" db="EMBL/GenBank/DDBJ databases">
        <title>First draft genome of Liparis tanakae, snailfish: a comprehensive survey of snailfish specific genes.</title>
        <authorList>
            <person name="Kim W."/>
            <person name="Song I."/>
            <person name="Jeong J.-H."/>
            <person name="Kim D."/>
            <person name="Kim S."/>
            <person name="Ryu S."/>
            <person name="Song J.Y."/>
            <person name="Lee S.K."/>
        </authorList>
    </citation>
    <scope>NUCLEOTIDE SEQUENCE [LARGE SCALE GENOMIC DNA]</scope>
    <source>
        <tissue evidence="6">Muscle</tissue>
    </source>
</reference>
<comment type="caution">
    <text evidence="6">The sequence shown here is derived from an EMBL/GenBank/DDBJ whole genome shotgun (WGS) entry which is preliminary data.</text>
</comment>
<evidence type="ECO:0000313" key="7">
    <source>
        <dbReference type="Proteomes" id="UP000314294"/>
    </source>
</evidence>
<evidence type="ECO:0000313" key="6">
    <source>
        <dbReference type="EMBL" id="TNN59788.1"/>
    </source>
</evidence>
<dbReference type="SMART" id="SM00228">
    <property type="entry name" value="PDZ"/>
    <property type="match status" value="1"/>
</dbReference>
<comment type="subcellular location">
    <subcellularLocation>
        <location evidence="1">Cell projection</location>
    </subcellularLocation>
</comment>
<dbReference type="Proteomes" id="UP000314294">
    <property type="component" value="Unassembled WGS sequence"/>
</dbReference>
<organism evidence="6 7">
    <name type="scientific">Liparis tanakae</name>
    <name type="common">Tanaka's snailfish</name>
    <dbReference type="NCBI Taxonomy" id="230148"/>
    <lineage>
        <taxon>Eukaryota</taxon>
        <taxon>Metazoa</taxon>
        <taxon>Chordata</taxon>
        <taxon>Craniata</taxon>
        <taxon>Vertebrata</taxon>
        <taxon>Euteleostomi</taxon>
        <taxon>Actinopterygii</taxon>
        <taxon>Neopterygii</taxon>
        <taxon>Teleostei</taxon>
        <taxon>Neoteleostei</taxon>
        <taxon>Acanthomorphata</taxon>
        <taxon>Eupercaria</taxon>
        <taxon>Perciformes</taxon>
        <taxon>Cottioidei</taxon>
        <taxon>Cottales</taxon>
        <taxon>Liparidae</taxon>
        <taxon>Liparis</taxon>
    </lineage>
</organism>
<dbReference type="EMBL" id="SRLO01000348">
    <property type="protein sequence ID" value="TNN59788.1"/>
    <property type="molecule type" value="Genomic_DNA"/>
</dbReference>
<dbReference type="InterPro" id="IPR001478">
    <property type="entry name" value="PDZ"/>
</dbReference>
<dbReference type="Gene3D" id="2.30.42.10">
    <property type="match status" value="1"/>
</dbReference>
<evidence type="ECO:0000256" key="2">
    <source>
        <dbReference type="ARBA" id="ARBA00022737"/>
    </source>
</evidence>
<dbReference type="GO" id="GO:0007605">
    <property type="term" value="P:sensory perception of sound"/>
    <property type="evidence" value="ECO:0007669"/>
    <property type="project" value="TreeGrafter"/>
</dbReference>
<dbReference type="GO" id="GO:0001917">
    <property type="term" value="C:photoreceptor inner segment"/>
    <property type="evidence" value="ECO:0007669"/>
    <property type="project" value="TreeGrafter"/>
</dbReference>
<dbReference type="AlphaFoldDB" id="A0A4Z2H1P8"/>
<evidence type="ECO:0000256" key="3">
    <source>
        <dbReference type="ARBA" id="ARBA00023273"/>
    </source>
</evidence>
<dbReference type="GO" id="GO:0032426">
    <property type="term" value="C:stereocilium tip"/>
    <property type="evidence" value="ECO:0007669"/>
    <property type="project" value="TreeGrafter"/>
</dbReference>
<dbReference type="GO" id="GO:0002142">
    <property type="term" value="C:stereocilia ankle link complex"/>
    <property type="evidence" value="ECO:0007669"/>
    <property type="project" value="TreeGrafter"/>
</dbReference>
<sequence>MSYPSSPQQLAPSPPNQRRQMTPVMSKPVMLPQSQTHRPDPLRPALRSDGLPPEMLKRMVPFNSSFKSNNKQQFSAEQIEGRDVRLLRIKKTGQLDIALEGGADSPLGKLVLSSVYEGGAADKHGGIVPGDELMAVNGKILIDATLTEGQNSLARAWNSGGVGLG</sequence>
<dbReference type="PANTHER" id="PTHR23116:SF36">
    <property type="entry name" value="HARMONIN"/>
    <property type="match status" value="1"/>
</dbReference>